<dbReference type="PANTHER" id="PTHR16199:SF4">
    <property type="entry name" value="CONDENSIN-2 COMPLEX SUBUNIT G2"/>
    <property type="match status" value="1"/>
</dbReference>
<dbReference type="Proteomes" id="UP000197619">
    <property type="component" value="Unassembled WGS sequence"/>
</dbReference>
<dbReference type="Gene3D" id="1.25.10.10">
    <property type="entry name" value="Leucine-rich Repeat Variant"/>
    <property type="match status" value="1"/>
</dbReference>
<sequence>MKREAFLQVVSKETIEDFLCYTQNRKNKFDHFDLNELLQELPRKQKEVLWQRLTQLLTESLMENPVETWHRTGDGDSDDAMEVEIVPEMKQTVAVIQGVAAVVTASIPAVDENVNYRALVECVFILNGILPALSASEKILQDAIQRVCEMWWEKGLEGKEQLGKTLFVILLRKSLNKVATGADIVRVWNLHQALFCFDYDSDESNEVKDLLLQCFMSVKHIKKEEVSQLLSYCGFVPGFLYVNRALVEYIAEVYFRAWKKVSVEFIEVIEYNCIQDFMHHGIHLPRSSPVHSKVREMLSYFHKQSKVRQGVEEMLYRLYQPILWRALKARNSEVRANAAFLFVDAFPVRDPSFTADEMDNEIQKQFEELFNLLEDPHPVVRSTGILGVTQIISKYWEMIPPTVLADLLKKITGDLACDITSADVRCSVFKCLPIILDNKLSHPLLEQLLPATKHSLHDSSEKVRVAFLDMLLKVKATKAAKFWNISPMEHLLSRLEADSRPVSRRIVNLLLNSFFPSAQPEDVWCERCVTLIQMNPAAARKFYQYACEFTAPTNIAKLMLTIRSCLNACIQKAVKESLNDSRDDDDEDGNEKENTSVLDNVLSVNDVASMASLLEITVILWRSIRKALDHNEDAKDYAIRKFASVLPEYFKVFQDERCMAPLIILASFMPPGAIPTFSCGVVSRLRNIDSGADQSKYSMLIDCLCHWGQVGHIMELACDWLSDSLTPTKNTKTSGRRVCIHVTHESKPDLAVDYIEYLLTNPVSCGFLLSVPKNRLKKLLKILGTAKVFLKNVNVNLDISESSWLNSEGNRFWWLESSNQLKSLQPLLQIEYSSSAEASGQEDGIAKHSDVSELIIQLIHSIQMPLGEFIHALQCWHSSFPAVHRGILSTLLAAIVAEINCMLQKASSEKDLIIPKTISDLPPLSSSLMAVIMKSVNVVRSVLKELMECILSKEIEGIFSLTAAVCIVIVIKGQLKHLCTFSIFLFMYYIEVHSN</sequence>
<evidence type="ECO:0000313" key="1">
    <source>
        <dbReference type="EMBL" id="OWK56867.1"/>
    </source>
</evidence>
<dbReference type="GO" id="GO:0000070">
    <property type="term" value="P:mitotic sister chromatid segregation"/>
    <property type="evidence" value="ECO:0007669"/>
    <property type="project" value="TreeGrafter"/>
</dbReference>
<dbReference type="GO" id="GO:0005634">
    <property type="term" value="C:nucleus"/>
    <property type="evidence" value="ECO:0007669"/>
    <property type="project" value="InterPro"/>
</dbReference>
<dbReference type="STRING" id="299123.ENSLSDP00000016041"/>
<dbReference type="Pfam" id="PF12422">
    <property type="entry name" value="Condensin2nSMC"/>
    <property type="match status" value="1"/>
</dbReference>
<accession>A0A218UST3</accession>
<name>A0A218UST3_9PASE</name>
<dbReference type="SUPFAM" id="SSF48371">
    <property type="entry name" value="ARM repeat"/>
    <property type="match status" value="1"/>
</dbReference>
<dbReference type="GO" id="GO:0000796">
    <property type="term" value="C:condensin complex"/>
    <property type="evidence" value="ECO:0007669"/>
    <property type="project" value="TreeGrafter"/>
</dbReference>
<proteinExistence type="predicted"/>
<reference evidence="1 2" key="1">
    <citation type="submission" date="2017-05" db="EMBL/GenBank/DDBJ databases">
        <title>Genome of assembly of the Bengalese finch, Lonchura striata domestica.</title>
        <authorList>
            <person name="Colquitt B.M."/>
            <person name="Brainard M.S."/>
        </authorList>
    </citation>
    <scope>NUCLEOTIDE SEQUENCE [LARGE SCALE GENOMIC DNA]</scope>
    <source>
        <strain evidence="1">White83orange57</strain>
    </source>
</reference>
<evidence type="ECO:0000313" key="2">
    <source>
        <dbReference type="Proteomes" id="UP000197619"/>
    </source>
</evidence>
<dbReference type="PANTHER" id="PTHR16199">
    <property type="entry name" value="CONDENSIN-2 COMPLEX SUBUNIT G2"/>
    <property type="match status" value="1"/>
</dbReference>
<comment type="caution">
    <text evidence="1">The sequence shown here is derived from an EMBL/GenBank/DDBJ whole genome shotgun (WGS) entry which is preliminary data.</text>
</comment>
<gene>
    <name evidence="1" type="primary">NCAPG2</name>
    <name evidence="1" type="ORF">RLOC_00003964</name>
</gene>
<organism evidence="1 2">
    <name type="scientific">Lonchura striata</name>
    <name type="common">white-rumped munia</name>
    <dbReference type="NCBI Taxonomy" id="40157"/>
    <lineage>
        <taxon>Eukaryota</taxon>
        <taxon>Metazoa</taxon>
        <taxon>Chordata</taxon>
        <taxon>Craniata</taxon>
        <taxon>Vertebrata</taxon>
        <taxon>Euteleostomi</taxon>
        <taxon>Archelosauria</taxon>
        <taxon>Archosauria</taxon>
        <taxon>Dinosauria</taxon>
        <taxon>Saurischia</taxon>
        <taxon>Theropoda</taxon>
        <taxon>Coelurosauria</taxon>
        <taxon>Aves</taxon>
        <taxon>Neognathae</taxon>
        <taxon>Neoaves</taxon>
        <taxon>Telluraves</taxon>
        <taxon>Australaves</taxon>
        <taxon>Passeriformes</taxon>
        <taxon>Passeroidea</taxon>
        <taxon>Estrildidae</taxon>
        <taxon>Estrildinae</taxon>
        <taxon>Lonchura</taxon>
    </lineage>
</organism>
<dbReference type="InterPro" id="IPR024741">
    <property type="entry name" value="Condensin2_G2"/>
</dbReference>
<dbReference type="InterPro" id="IPR016024">
    <property type="entry name" value="ARM-type_fold"/>
</dbReference>
<keyword evidence="2" id="KW-1185">Reference proteome</keyword>
<dbReference type="AlphaFoldDB" id="A0A218UST3"/>
<protein>
    <submittedName>
        <fullName evidence="1">Condensin-2 complex subunit G2</fullName>
    </submittedName>
</protein>
<dbReference type="InterPro" id="IPR011989">
    <property type="entry name" value="ARM-like"/>
</dbReference>
<dbReference type="EMBL" id="MUZQ01000145">
    <property type="protein sequence ID" value="OWK56867.1"/>
    <property type="molecule type" value="Genomic_DNA"/>
</dbReference>